<dbReference type="SUPFAM" id="SSF52799">
    <property type="entry name" value="(Phosphotyrosine protein) phosphatases II"/>
    <property type="match status" value="1"/>
</dbReference>
<organism evidence="3 4">
    <name type="scientific">Panagrolaimus superbus</name>
    <dbReference type="NCBI Taxonomy" id="310955"/>
    <lineage>
        <taxon>Eukaryota</taxon>
        <taxon>Metazoa</taxon>
        <taxon>Ecdysozoa</taxon>
        <taxon>Nematoda</taxon>
        <taxon>Chromadorea</taxon>
        <taxon>Rhabditida</taxon>
        <taxon>Tylenchina</taxon>
        <taxon>Panagrolaimomorpha</taxon>
        <taxon>Panagrolaimoidea</taxon>
        <taxon>Panagrolaimidae</taxon>
        <taxon>Panagrolaimus</taxon>
    </lineage>
</organism>
<dbReference type="PRINTS" id="PR00700">
    <property type="entry name" value="PRTYPHPHTASE"/>
</dbReference>
<evidence type="ECO:0000259" key="1">
    <source>
        <dbReference type="PROSITE" id="PS50055"/>
    </source>
</evidence>
<evidence type="ECO:0000313" key="4">
    <source>
        <dbReference type="WBParaSite" id="PSU_v2.g19761.t1"/>
    </source>
</evidence>
<dbReference type="CDD" id="cd00047">
    <property type="entry name" value="PTPc"/>
    <property type="match status" value="1"/>
</dbReference>
<name>A0A914YQW0_9BILA</name>
<dbReference type="PROSITE" id="PS50056">
    <property type="entry name" value="TYR_PHOSPHATASE_2"/>
    <property type="match status" value="1"/>
</dbReference>
<dbReference type="PROSITE" id="PS50055">
    <property type="entry name" value="TYR_PHOSPHATASE_PTP"/>
    <property type="match status" value="1"/>
</dbReference>
<keyword evidence="3" id="KW-1185">Reference proteome</keyword>
<dbReference type="SMART" id="SM00194">
    <property type="entry name" value="PTPc"/>
    <property type="match status" value="1"/>
</dbReference>
<dbReference type="InterPro" id="IPR000242">
    <property type="entry name" value="PTP_cat"/>
</dbReference>
<feature type="domain" description="Tyrosine specific protein phosphatases" evidence="2">
    <location>
        <begin position="188"/>
        <end position="263"/>
    </location>
</feature>
<dbReference type="AlphaFoldDB" id="A0A914YQW0"/>
<dbReference type="PANTHER" id="PTHR46163">
    <property type="entry name" value="TYROSINE-PROTEIN PHOSPHATASE-RELATED"/>
    <property type="match status" value="1"/>
</dbReference>
<dbReference type="Proteomes" id="UP000887577">
    <property type="component" value="Unplaced"/>
</dbReference>
<evidence type="ECO:0000259" key="2">
    <source>
        <dbReference type="PROSITE" id="PS50056"/>
    </source>
</evidence>
<dbReference type="Gene3D" id="3.90.190.10">
    <property type="entry name" value="Protein tyrosine phosphatase superfamily"/>
    <property type="match status" value="1"/>
</dbReference>
<dbReference type="InterPro" id="IPR003595">
    <property type="entry name" value="Tyr_Pase_cat"/>
</dbReference>
<protein>
    <submittedName>
        <fullName evidence="4">Protein tyrosine phosphatase</fullName>
    </submittedName>
</protein>
<proteinExistence type="predicted"/>
<reference evidence="4" key="1">
    <citation type="submission" date="2022-11" db="UniProtKB">
        <authorList>
            <consortium name="WormBaseParasite"/>
        </authorList>
    </citation>
    <scope>IDENTIFICATION</scope>
</reference>
<feature type="domain" description="Tyrosine-protein phosphatase" evidence="1">
    <location>
        <begin position="39"/>
        <end position="272"/>
    </location>
</feature>
<dbReference type="SMART" id="SM00404">
    <property type="entry name" value="PTPc_motif"/>
    <property type="match status" value="1"/>
</dbReference>
<dbReference type="WBParaSite" id="PSU_v2.g19761.t1">
    <property type="protein sequence ID" value="PSU_v2.g19761.t1"/>
    <property type="gene ID" value="PSU_v2.g19761"/>
</dbReference>
<sequence>MEEALVLGLRKIRKEFVEHVKGYIPSGSIKACTEYNAYNRYEDVNCLDKTRVIIKSTYMTTGEDYIHASYVNVNPDLVYICAQGPLDTTCGHFWLMIMQEKSKVILQLCSFMEDGKEKCNEYYPAKGTEWETYGCVQVRVTDRNSNIPGMKKVVKSKMQVRIEDTTDVHEVTHIFFHGWPDHGVPESIGTVREIRNLIHRTYEKKPIVAHCSAGIGRTGTFVMMELVLYHLLDKHDAKFKMYEVAKELRNQRMHALQNDLQYVLVYRCVIDVLINENAILQSAEITKFNDEFADLIKRKRGADKKPKNRATT</sequence>
<dbReference type="InterPro" id="IPR000387">
    <property type="entry name" value="Tyr_Pase_dom"/>
</dbReference>
<accession>A0A914YQW0</accession>
<dbReference type="Pfam" id="PF00102">
    <property type="entry name" value="Y_phosphatase"/>
    <property type="match status" value="1"/>
</dbReference>
<dbReference type="InterPro" id="IPR029021">
    <property type="entry name" value="Prot-tyrosine_phosphatase-like"/>
</dbReference>
<dbReference type="InterPro" id="IPR052782">
    <property type="entry name" value="Oocyte-zygote_transition_reg"/>
</dbReference>
<dbReference type="GO" id="GO:0004725">
    <property type="term" value="F:protein tyrosine phosphatase activity"/>
    <property type="evidence" value="ECO:0007669"/>
    <property type="project" value="InterPro"/>
</dbReference>
<evidence type="ECO:0000313" key="3">
    <source>
        <dbReference type="Proteomes" id="UP000887577"/>
    </source>
</evidence>